<evidence type="ECO:0000313" key="11">
    <source>
        <dbReference type="EMBL" id="RED48877.1"/>
    </source>
</evidence>
<dbReference type="SUPFAM" id="SSF46767">
    <property type="entry name" value="Methylated DNA-protein cysteine methyltransferase, C-terminal domain"/>
    <property type="match status" value="1"/>
</dbReference>
<dbReference type="OrthoDB" id="9802228at2"/>
<proteinExistence type="inferred from homology"/>
<reference evidence="11 12" key="1">
    <citation type="submission" date="2018-07" db="EMBL/GenBank/DDBJ databases">
        <title>Genomic Encyclopedia of Type Strains, Phase III (KMG-III): the genomes of soil and plant-associated and newly described type strains.</title>
        <authorList>
            <person name="Whitman W."/>
        </authorList>
    </citation>
    <scope>NUCLEOTIDE SEQUENCE [LARGE SCALE GENOMIC DNA]</scope>
    <source>
        <strain evidence="11 12">CECT 8487</strain>
    </source>
</reference>
<dbReference type="InterPro" id="IPR023546">
    <property type="entry name" value="MGMT"/>
</dbReference>
<dbReference type="FunFam" id="1.10.10.10:FF:000337">
    <property type="entry name" value="Methylated-DNA--protein-cysteine methyltransferase"/>
    <property type="match status" value="1"/>
</dbReference>
<evidence type="ECO:0000256" key="2">
    <source>
        <dbReference type="ARBA" id="ARBA00022490"/>
    </source>
</evidence>
<evidence type="ECO:0000256" key="7">
    <source>
        <dbReference type="ARBA" id="ARBA00049348"/>
    </source>
</evidence>
<dbReference type="HAMAP" id="MF_00772">
    <property type="entry name" value="OGT"/>
    <property type="match status" value="1"/>
</dbReference>
<dbReference type="CDD" id="cd06445">
    <property type="entry name" value="ATase"/>
    <property type="match status" value="1"/>
</dbReference>
<keyword evidence="5 8" id="KW-0227">DNA damage</keyword>
<dbReference type="InterPro" id="IPR036388">
    <property type="entry name" value="WH-like_DNA-bd_sf"/>
</dbReference>
<keyword evidence="2 8" id="KW-0963">Cytoplasm</keyword>
<dbReference type="Gene3D" id="1.10.10.10">
    <property type="entry name" value="Winged helix-like DNA-binding domain superfamily/Winged helix DNA-binding domain"/>
    <property type="match status" value="1"/>
</dbReference>
<comment type="catalytic activity">
    <reaction evidence="1 8">
        <text>a 4-O-methyl-thymidine in DNA + L-cysteinyl-[protein] = a thymidine in DNA + S-methyl-L-cysteinyl-[protein]</text>
        <dbReference type="Rhea" id="RHEA:53428"/>
        <dbReference type="Rhea" id="RHEA-COMP:10131"/>
        <dbReference type="Rhea" id="RHEA-COMP:10132"/>
        <dbReference type="Rhea" id="RHEA-COMP:13555"/>
        <dbReference type="Rhea" id="RHEA-COMP:13556"/>
        <dbReference type="ChEBI" id="CHEBI:29950"/>
        <dbReference type="ChEBI" id="CHEBI:82612"/>
        <dbReference type="ChEBI" id="CHEBI:137386"/>
        <dbReference type="ChEBI" id="CHEBI:137387"/>
        <dbReference type="EC" id="2.1.1.63"/>
    </reaction>
</comment>
<dbReference type="PANTHER" id="PTHR10815">
    <property type="entry name" value="METHYLATED-DNA--PROTEIN-CYSTEINE METHYLTRANSFERASE"/>
    <property type="match status" value="1"/>
</dbReference>
<organism evidence="11 12">
    <name type="scientific">Seonamhaeicola aphaedonensis</name>
    <dbReference type="NCBI Taxonomy" id="1461338"/>
    <lineage>
        <taxon>Bacteria</taxon>
        <taxon>Pseudomonadati</taxon>
        <taxon>Bacteroidota</taxon>
        <taxon>Flavobacteriia</taxon>
        <taxon>Flavobacteriales</taxon>
        <taxon>Flavobacteriaceae</taxon>
    </lineage>
</organism>
<dbReference type="RefSeq" id="WP_116040252.1">
    <property type="nucleotide sequence ID" value="NZ_QRDX01000003.1"/>
</dbReference>
<dbReference type="InterPro" id="IPR036217">
    <property type="entry name" value="MethylDNA_cys_MeTrfase_DNAb"/>
</dbReference>
<accession>A0A3D9HHA2</accession>
<dbReference type="InterPro" id="IPR014048">
    <property type="entry name" value="MethylDNA_cys_MeTrfase_DNA-bd"/>
</dbReference>
<dbReference type="InterPro" id="IPR001497">
    <property type="entry name" value="MethylDNA_cys_MeTrfase_AS"/>
</dbReference>
<evidence type="ECO:0000256" key="1">
    <source>
        <dbReference type="ARBA" id="ARBA00001286"/>
    </source>
</evidence>
<dbReference type="InterPro" id="IPR036631">
    <property type="entry name" value="MGMT_N_sf"/>
</dbReference>
<keyword evidence="3 8" id="KW-0489">Methyltransferase</keyword>
<dbReference type="GO" id="GO:0006307">
    <property type="term" value="P:DNA alkylation repair"/>
    <property type="evidence" value="ECO:0007669"/>
    <property type="project" value="UniProtKB-UniRule"/>
</dbReference>
<evidence type="ECO:0000256" key="4">
    <source>
        <dbReference type="ARBA" id="ARBA00022679"/>
    </source>
</evidence>
<comment type="similarity">
    <text evidence="8">Belongs to the MGMT family.</text>
</comment>
<dbReference type="InterPro" id="IPR008332">
    <property type="entry name" value="MethylG_MeTrfase_N"/>
</dbReference>
<dbReference type="PANTHER" id="PTHR10815:SF13">
    <property type="entry name" value="METHYLATED-DNA--PROTEIN-CYSTEINE METHYLTRANSFERASE"/>
    <property type="match status" value="1"/>
</dbReference>
<dbReference type="GO" id="GO:0003908">
    <property type="term" value="F:methylated-DNA-[protein]-cysteine S-methyltransferase activity"/>
    <property type="evidence" value="ECO:0007669"/>
    <property type="project" value="UniProtKB-UniRule"/>
</dbReference>
<name>A0A3D9HHA2_9FLAO</name>
<feature type="active site" description="Nucleophile; methyl group acceptor" evidence="8">
    <location>
        <position position="121"/>
    </location>
</feature>
<evidence type="ECO:0000259" key="10">
    <source>
        <dbReference type="Pfam" id="PF02870"/>
    </source>
</evidence>
<gene>
    <name evidence="11" type="ORF">DFQ02_103208</name>
</gene>
<evidence type="ECO:0000313" key="12">
    <source>
        <dbReference type="Proteomes" id="UP000256629"/>
    </source>
</evidence>
<dbReference type="AlphaFoldDB" id="A0A3D9HHA2"/>
<keyword evidence="6 8" id="KW-0234">DNA repair</keyword>
<protein>
    <recommendedName>
        <fullName evidence="8">Methylated-DNA--protein-cysteine methyltransferase</fullName>
        <ecNumber evidence="8">2.1.1.63</ecNumber>
    </recommendedName>
    <alternativeName>
        <fullName evidence="8">6-O-methylguanine-DNA methyltransferase</fullName>
        <shortName evidence="8">MGMT</shortName>
    </alternativeName>
    <alternativeName>
        <fullName evidence="8">O-6-methylguanine-DNA-alkyltransferase</fullName>
    </alternativeName>
</protein>
<sequence>MEECIINTPLGFTKITGDLDGINSVTVLNTEEKTTDIIPEILEDCVMQLNEYFEGSRKQFSLKLNPQGTDFQKKVWKQLEKIPYGKTLSYLEISKLLGDSKAIRAVANANGKNPLWIIIPCHRVIGSDGRLTGYAGGLHRKQWLLNHESPFKQLSFFLRSLIVQNFIIFSFNIKLM</sequence>
<dbReference type="GO" id="GO:0005737">
    <property type="term" value="C:cytoplasm"/>
    <property type="evidence" value="ECO:0007669"/>
    <property type="project" value="UniProtKB-SubCell"/>
</dbReference>
<dbReference type="GO" id="GO:0032259">
    <property type="term" value="P:methylation"/>
    <property type="evidence" value="ECO:0007669"/>
    <property type="project" value="UniProtKB-KW"/>
</dbReference>
<evidence type="ECO:0000256" key="8">
    <source>
        <dbReference type="HAMAP-Rule" id="MF_00772"/>
    </source>
</evidence>
<keyword evidence="4 8" id="KW-0808">Transferase</keyword>
<dbReference type="PROSITE" id="PS00374">
    <property type="entry name" value="MGMT"/>
    <property type="match status" value="1"/>
</dbReference>
<dbReference type="Pfam" id="PF01035">
    <property type="entry name" value="DNA_binding_1"/>
    <property type="match status" value="1"/>
</dbReference>
<dbReference type="NCBIfam" id="TIGR00589">
    <property type="entry name" value="ogt"/>
    <property type="match status" value="1"/>
</dbReference>
<comment type="miscellaneous">
    <text evidence="8">This enzyme catalyzes only one turnover and therefore is not strictly catalytic. According to one definition, an enzyme is a biocatalyst that acts repeatedly and over many reaction cycles.</text>
</comment>
<dbReference type="Proteomes" id="UP000256629">
    <property type="component" value="Unassembled WGS sequence"/>
</dbReference>
<dbReference type="SUPFAM" id="SSF53155">
    <property type="entry name" value="Methylated DNA-protein cysteine methyltransferase domain"/>
    <property type="match status" value="1"/>
</dbReference>
<feature type="domain" description="Methylguanine DNA methyltransferase ribonuclease-like" evidence="10">
    <location>
        <begin position="6"/>
        <end position="65"/>
    </location>
</feature>
<dbReference type="Pfam" id="PF02870">
    <property type="entry name" value="Methyltransf_1N"/>
    <property type="match status" value="1"/>
</dbReference>
<evidence type="ECO:0000259" key="9">
    <source>
        <dbReference type="Pfam" id="PF01035"/>
    </source>
</evidence>
<dbReference type="EC" id="2.1.1.63" evidence="8"/>
<dbReference type="EMBL" id="QRDX01000003">
    <property type="protein sequence ID" value="RED48877.1"/>
    <property type="molecule type" value="Genomic_DNA"/>
</dbReference>
<keyword evidence="12" id="KW-1185">Reference proteome</keyword>
<evidence type="ECO:0000256" key="3">
    <source>
        <dbReference type="ARBA" id="ARBA00022603"/>
    </source>
</evidence>
<comment type="subcellular location">
    <subcellularLocation>
        <location evidence="8">Cytoplasm</location>
    </subcellularLocation>
</comment>
<evidence type="ECO:0000256" key="5">
    <source>
        <dbReference type="ARBA" id="ARBA00022763"/>
    </source>
</evidence>
<comment type="catalytic activity">
    <reaction evidence="7 8">
        <text>a 6-O-methyl-2'-deoxyguanosine in DNA + L-cysteinyl-[protein] = S-methyl-L-cysteinyl-[protein] + a 2'-deoxyguanosine in DNA</text>
        <dbReference type="Rhea" id="RHEA:24000"/>
        <dbReference type="Rhea" id="RHEA-COMP:10131"/>
        <dbReference type="Rhea" id="RHEA-COMP:10132"/>
        <dbReference type="Rhea" id="RHEA-COMP:11367"/>
        <dbReference type="Rhea" id="RHEA-COMP:11368"/>
        <dbReference type="ChEBI" id="CHEBI:29950"/>
        <dbReference type="ChEBI" id="CHEBI:82612"/>
        <dbReference type="ChEBI" id="CHEBI:85445"/>
        <dbReference type="ChEBI" id="CHEBI:85448"/>
        <dbReference type="EC" id="2.1.1.63"/>
    </reaction>
</comment>
<comment type="caution">
    <text evidence="11">The sequence shown here is derived from an EMBL/GenBank/DDBJ whole genome shotgun (WGS) entry which is preliminary data.</text>
</comment>
<dbReference type="Gene3D" id="3.30.160.70">
    <property type="entry name" value="Methylated DNA-protein cysteine methyltransferase domain"/>
    <property type="match status" value="1"/>
</dbReference>
<comment type="function">
    <text evidence="8">Involved in the cellular defense against the biological effects of O6-methylguanine (O6-MeG) and O4-methylthymine (O4-MeT) in DNA. Repairs the methylated nucleobase in DNA by stoichiometrically transferring the methyl group to a cysteine residue in the enzyme. This is a suicide reaction: the enzyme is irreversibly inactivated.</text>
</comment>
<feature type="domain" description="Methylated-DNA-[protein]-cysteine S-methyltransferase DNA binding" evidence="9">
    <location>
        <begin position="70"/>
        <end position="149"/>
    </location>
</feature>
<evidence type="ECO:0000256" key="6">
    <source>
        <dbReference type="ARBA" id="ARBA00023204"/>
    </source>
</evidence>